<dbReference type="RefSeq" id="WP_394835132.1">
    <property type="nucleotide sequence ID" value="NZ_CP089929.1"/>
</dbReference>
<dbReference type="InterPro" id="IPR020846">
    <property type="entry name" value="MFS_dom"/>
</dbReference>
<keyword evidence="3" id="KW-1003">Cell membrane</keyword>
<gene>
    <name evidence="9" type="ORF">LVJ94_52400</name>
</gene>
<evidence type="ECO:0000259" key="8">
    <source>
        <dbReference type="PROSITE" id="PS50850"/>
    </source>
</evidence>
<feature type="transmembrane region" description="Helical" evidence="7">
    <location>
        <begin position="210"/>
        <end position="229"/>
    </location>
</feature>
<dbReference type="Pfam" id="PF07690">
    <property type="entry name" value="MFS_1"/>
    <property type="match status" value="1"/>
</dbReference>
<evidence type="ECO:0000256" key="3">
    <source>
        <dbReference type="ARBA" id="ARBA00022475"/>
    </source>
</evidence>
<comment type="subcellular location">
    <subcellularLocation>
        <location evidence="1">Cell membrane</location>
        <topology evidence="1">Multi-pass membrane protein</topology>
    </subcellularLocation>
</comment>
<keyword evidence="10" id="KW-1185">Reference proteome</keyword>
<accession>A0ABZ2L9U1</accession>
<dbReference type="CDD" id="cd17321">
    <property type="entry name" value="MFS_MMR_MDR_like"/>
    <property type="match status" value="1"/>
</dbReference>
<feature type="transmembrane region" description="Helical" evidence="7">
    <location>
        <begin position="275"/>
        <end position="295"/>
    </location>
</feature>
<feature type="domain" description="Major facilitator superfamily (MFS) profile" evidence="8">
    <location>
        <begin position="10"/>
        <end position="387"/>
    </location>
</feature>
<dbReference type="EMBL" id="CP089983">
    <property type="protein sequence ID" value="WXB05487.1"/>
    <property type="molecule type" value="Genomic_DNA"/>
</dbReference>
<feature type="transmembrane region" description="Helical" evidence="7">
    <location>
        <begin position="139"/>
        <end position="159"/>
    </location>
</feature>
<dbReference type="PANTHER" id="PTHR42718:SF46">
    <property type="entry name" value="BLR6921 PROTEIN"/>
    <property type="match status" value="1"/>
</dbReference>
<evidence type="ECO:0000256" key="1">
    <source>
        <dbReference type="ARBA" id="ARBA00004651"/>
    </source>
</evidence>
<dbReference type="PANTHER" id="PTHR42718">
    <property type="entry name" value="MAJOR FACILITATOR SUPERFAMILY MULTIDRUG TRANSPORTER MFSC"/>
    <property type="match status" value="1"/>
</dbReference>
<feature type="transmembrane region" description="Helical" evidence="7">
    <location>
        <begin position="165"/>
        <end position="189"/>
    </location>
</feature>
<feature type="transmembrane region" description="Helical" evidence="7">
    <location>
        <begin position="365"/>
        <end position="385"/>
    </location>
</feature>
<feature type="transmembrane region" description="Helical" evidence="7">
    <location>
        <begin position="46"/>
        <end position="64"/>
    </location>
</feature>
<feature type="transmembrane region" description="Helical" evidence="7">
    <location>
        <begin position="301"/>
        <end position="322"/>
    </location>
</feature>
<protein>
    <submittedName>
        <fullName evidence="9">MFS transporter</fullName>
    </submittedName>
</protein>
<evidence type="ECO:0000256" key="2">
    <source>
        <dbReference type="ARBA" id="ARBA00022448"/>
    </source>
</evidence>
<dbReference type="SUPFAM" id="SSF103473">
    <property type="entry name" value="MFS general substrate transporter"/>
    <property type="match status" value="1"/>
</dbReference>
<keyword evidence="5 7" id="KW-1133">Transmembrane helix</keyword>
<dbReference type="InterPro" id="IPR011701">
    <property type="entry name" value="MFS"/>
</dbReference>
<feature type="transmembrane region" description="Helical" evidence="7">
    <location>
        <begin position="105"/>
        <end position="127"/>
    </location>
</feature>
<feature type="transmembrane region" description="Helical" evidence="7">
    <location>
        <begin position="334"/>
        <end position="359"/>
    </location>
</feature>
<evidence type="ECO:0000256" key="4">
    <source>
        <dbReference type="ARBA" id="ARBA00022692"/>
    </source>
</evidence>
<dbReference type="PROSITE" id="PS50850">
    <property type="entry name" value="MFS"/>
    <property type="match status" value="1"/>
</dbReference>
<sequence length="387" mass="39359">MADARLRTRTVIACGVGSFMAALGTNLVNISAPVIAREFGLGPGEISPIFTVYLLVITVLLPVFGRVGDTFGAKKVFVAGFSGFGVTSFLCAHTHSLAALVGARALQGVCAAMLMSMGPAIVLGVFPPTHRARALGLQLSLTYLGLVIGPTLGGLLVGSLGWRSIFLALCAVAFVGTALASVWLSSGVGSITRRGRAGEGERPLLRHPPFLLGLAGALLLYTTTFMLSFSLPFQLQHARGMSARDAGLLLTPQPAMMAIVAPIGGWLSDRFGTRWPCALGMVAIAGGCVLLAYVADGSPMAMAPVVALIGLGAGAFIAPNNASIMGAAPKDRQGAAAAAAAMARNIGMTCGVGLAGALLHRAGSFTAVMFAAATLALSGASLALLRR</sequence>
<keyword evidence="6 7" id="KW-0472">Membrane</keyword>
<evidence type="ECO:0000256" key="7">
    <source>
        <dbReference type="SAM" id="Phobius"/>
    </source>
</evidence>
<evidence type="ECO:0000313" key="10">
    <source>
        <dbReference type="Proteomes" id="UP001374803"/>
    </source>
</evidence>
<dbReference type="Gene3D" id="1.20.1250.20">
    <property type="entry name" value="MFS general substrate transporter like domains"/>
    <property type="match status" value="1"/>
</dbReference>
<feature type="transmembrane region" description="Helical" evidence="7">
    <location>
        <begin position="249"/>
        <end position="268"/>
    </location>
</feature>
<evidence type="ECO:0000256" key="5">
    <source>
        <dbReference type="ARBA" id="ARBA00022989"/>
    </source>
</evidence>
<reference evidence="9" key="1">
    <citation type="submission" date="2021-12" db="EMBL/GenBank/DDBJ databases">
        <title>Discovery of the Pendulisporaceae a myxobacterial family with distinct sporulation behavior and unique specialized metabolism.</title>
        <authorList>
            <person name="Garcia R."/>
            <person name="Popoff A."/>
            <person name="Bader C.D."/>
            <person name="Loehr J."/>
            <person name="Walesch S."/>
            <person name="Walt C."/>
            <person name="Boldt J."/>
            <person name="Bunk B."/>
            <person name="Haeckl F.J.F.P.J."/>
            <person name="Gunesch A.P."/>
            <person name="Birkelbach J."/>
            <person name="Nuebel U."/>
            <person name="Pietschmann T."/>
            <person name="Bach T."/>
            <person name="Mueller R."/>
        </authorList>
    </citation>
    <scope>NUCLEOTIDE SEQUENCE</scope>
    <source>
        <strain evidence="9">MSr11367</strain>
    </source>
</reference>
<name>A0ABZ2L9U1_9BACT</name>
<proteinExistence type="predicted"/>
<keyword evidence="4 7" id="KW-0812">Transmembrane</keyword>
<dbReference type="Proteomes" id="UP001374803">
    <property type="component" value="Chromosome"/>
</dbReference>
<dbReference type="InterPro" id="IPR036259">
    <property type="entry name" value="MFS_trans_sf"/>
</dbReference>
<evidence type="ECO:0000256" key="6">
    <source>
        <dbReference type="ARBA" id="ARBA00023136"/>
    </source>
</evidence>
<feature type="transmembrane region" description="Helical" evidence="7">
    <location>
        <begin position="76"/>
        <end position="99"/>
    </location>
</feature>
<organism evidence="9 10">
    <name type="scientific">Pendulispora rubella</name>
    <dbReference type="NCBI Taxonomy" id="2741070"/>
    <lineage>
        <taxon>Bacteria</taxon>
        <taxon>Pseudomonadati</taxon>
        <taxon>Myxococcota</taxon>
        <taxon>Myxococcia</taxon>
        <taxon>Myxococcales</taxon>
        <taxon>Sorangiineae</taxon>
        <taxon>Pendulisporaceae</taxon>
        <taxon>Pendulispora</taxon>
    </lineage>
</organism>
<keyword evidence="2" id="KW-0813">Transport</keyword>
<evidence type="ECO:0000313" key="9">
    <source>
        <dbReference type="EMBL" id="WXB05487.1"/>
    </source>
</evidence>
<dbReference type="PRINTS" id="PR01036">
    <property type="entry name" value="TCRTETB"/>
</dbReference>